<dbReference type="KEGG" id="nct:NMSP_0025"/>
<name>A0A2Z2HQ35_9ARCH</name>
<keyword evidence="2" id="KW-1185">Reference proteome</keyword>
<dbReference type="Proteomes" id="UP000249949">
    <property type="component" value="Chromosome"/>
</dbReference>
<evidence type="ECO:0000313" key="2">
    <source>
        <dbReference type="Proteomes" id="UP000249949"/>
    </source>
</evidence>
<dbReference type="EMBL" id="CP021324">
    <property type="protein sequence ID" value="ARS63660.1"/>
    <property type="molecule type" value="Genomic_DNA"/>
</dbReference>
<gene>
    <name evidence="1" type="ORF">NMSP_0025</name>
</gene>
<dbReference type="AlphaFoldDB" id="A0A2Z2HQ35"/>
<sequence>MLELTKKVFGNIMTQEIIGSEPSISEIKIRFEKEFQALIKNLESISKQNLENILEQQKISQKHVNTRPGAMALNQSKIEMFNDYNNKYLKKINEKFTTF</sequence>
<accession>A0A2Z2HQ35</accession>
<protein>
    <submittedName>
        <fullName evidence="1">Uncharacterized protein</fullName>
    </submittedName>
</protein>
<evidence type="ECO:0000313" key="1">
    <source>
        <dbReference type="EMBL" id="ARS63660.1"/>
    </source>
</evidence>
<organism evidence="1 2">
    <name type="scientific">Candidatus Nitrosomarinus catalinensis</name>
    <dbReference type="NCBI Taxonomy" id="1898749"/>
    <lineage>
        <taxon>Archaea</taxon>
        <taxon>Nitrososphaerota</taxon>
        <taxon>Nitrososphaeria</taxon>
        <taxon>Nitrosopumilales</taxon>
        <taxon>Nitrosopumilaceae</taxon>
        <taxon>Candidatus Nitrosomarinus</taxon>
    </lineage>
</organism>
<proteinExistence type="predicted"/>
<reference evidence="1 2" key="1">
    <citation type="journal article" date="2017" name="Environ. Microbiol.">
        <title>Genome and epigenome of a novel marine Thaumarchaeota strain suggest viral infection, phosphorothioation DNA modification and multiple restriction systems.</title>
        <authorList>
            <person name="Ahlgren N.A."/>
            <person name="Chen Y."/>
            <person name="Needham D.M."/>
            <person name="Parada A.E."/>
            <person name="Sachdeva R."/>
            <person name="Trinh V."/>
            <person name="Chen T."/>
            <person name="Fuhrman J.A."/>
        </authorList>
    </citation>
    <scope>NUCLEOTIDE SEQUENCE [LARGE SCALE GENOMIC DNA]</scope>
    <source>
        <strain evidence="1 2">SPOT01</strain>
    </source>
</reference>
<dbReference type="OrthoDB" id="2269at2157"/>